<proteinExistence type="inferred from homology"/>
<accession>A0A8T9CCH7</accession>
<dbReference type="PRINTS" id="PR00385">
    <property type="entry name" value="P450"/>
</dbReference>
<sequence>MEILGSDIINGVPIFKYGIYLLTAVLFGTWIHRLCLPKPIPGTIPYKKQNAKRILGDAPDMLKWRSETKEIWSYIKNLAIELDTPIFQMFMRPFGKPWVILTDFRESQDIQLNRQHEFDRSTYIGEVFGPLLPGNHVWMPSNDTFKAHRHLIRDTMSPSFLEGVVGPSIHASTRQLIELWQVRARLAKERPFDASKDIIRNLVDVIIKATFGFQVNAIKTQAKVVTGLSSVHVPTDVDAAVEFPEAEDPKAYTSVRDLVDSLHIAQNSPVPRQHLTFALKFYPYLAAARKWNEDMMGKRLQLAWKKFSANADRDDQVESAVDLLVQREAQMAQRQNRDVQYDTRVIRDELFGFFAAGHETTSTTICWAVKFLTKHQDVQKRLRSALQKTHKRAFKEGDLPTSMEITRTDVPYLDAFIEENHRLGQAIPAVIRMATRDTVILGHFIPKGTDVFMMMNGPSYQSPALQVSESVRTKGSQESKNKYGVWNDLDIGEFRPERWLSQEENGDVKFNPFAGPALPYGLGLRGCFGIKLAVLELRVIITLLVWSFEMLPTPELLSGFKGDDMNTHRAQQVYLRLKPIG</sequence>
<comment type="cofactor">
    <cofactor evidence="1 5">
        <name>heme</name>
        <dbReference type="ChEBI" id="CHEBI:30413"/>
    </cofactor>
</comment>
<dbReference type="InterPro" id="IPR002401">
    <property type="entry name" value="Cyt_P450_E_grp-I"/>
</dbReference>
<dbReference type="Gene3D" id="1.10.630.10">
    <property type="entry name" value="Cytochrome P450"/>
    <property type="match status" value="1"/>
</dbReference>
<organism evidence="6 7">
    <name type="scientific">Lachnellula suecica</name>
    <dbReference type="NCBI Taxonomy" id="602035"/>
    <lineage>
        <taxon>Eukaryota</taxon>
        <taxon>Fungi</taxon>
        <taxon>Dikarya</taxon>
        <taxon>Ascomycota</taxon>
        <taxon>Pezizomycotina</taxon>
        <taxon>Leotiomycetes</taxon>
        <taxon>Helotiales</taxon>
        <taxon>Lachnaceae</taxon>
        <taxon>Lachnellula</taxon>
    </lineage>
</organism>
<dbReference type="OrthoDB" id="1470350at2759"/>
<reference evidence="6 7" key="1">
    <citation type="submission" date="2018-05" db="EMBL/GenBank/DDBJ databases">
        <title>Genome sequencing and assembly of the regulated plant pathogen Lachnellula willkommii and related sister species for the development of diagnostic species identification markers.</title>
        <authorList>
            <person name="Giroux E."/>
            <person name="Bilodeau G."/>
        </authorList>
    </citation>
    <scope>NUCLEOTIDE SEQUENCE [LARGE SCALE GENOMIC DNA]</scope>
    <source>
        <strain evidence="6 7">CBS 268.59</strain>
    </source>
</reference>
<evidence type="ECO:0000313" key="6">
    <source>
        <dbReference type="EMBL" id="TVY82882.1"/>
    </source>
</evidence>
<dbReference type="GO" id="GO:0016705">
    <property type="term" value="F:oxidoreductase activity, acting on paired donors, with incorporation or reduction of molecular oxygen"/>
    <property type="evidence" value="ECO:0007669"/>
    <property type="project" value="InterPro"/>
</dbReference>
<dbReference type="PRINTS" id="PR00463">
    <property type="entry name" value="EP450I"/>
</dbReference>
<dbReference type="PANTHER" id="PTHR24305:SF232">
    <property type="entry name" value="P450, PUTATIVE (EUROFUNG)-RELATED"/>
    <property type="match status" value="1"/>
</dbReference>
<comment type="similarity">
    <text evidence="2">Belongs to the cytochrome P450 family.</text>
</comment>
<name>A0A8T9CCH7_9HELO</name>
<keyword evidence="5" id="KW-0349">Heme</keyword>
<keyword evidence="6" id="KW-0560">Oxidoreductase</keyword>
<evidence type="ECO:0000256" key="3">
    <source>
        <dbReference type="ARBA" id="ARBA00022723"/>
    </source>
</evidence>
<dbReference type="GO" id="GO:0005506">
    <property type="term" value="F:iron ion binding"/>
    <property type="evidence" value="ECO:0007669"/>
    <property type="project" value="InterPro"/>
</dbReference>
<keyword evidence="6" id="KW-0503">Monooxygenase</keyword>
<dbReference type="Pfam" id="PF00067">
    <property type="entry name" value="p450"/>
    <property type="match status" value="2"/>
</dbReference>
<dbReference type="PANTHER" id="PTHR24305">
    <property type="entry name" value="CYTOCHROME P450"/>
    <property type="match status" value="1"/>
</dbReference>
<keyword evidence="7" id="KW-1185">Reference proteome</keyword>
<dbReference type="GO" id="GO:0020037">
    <property type="term" value="F:heme binding"/>
    <property type="evidence" value="ECO:0007669"/>
    <property type="project" value="InterPro"/>
</dbReference>
<keyword evidence="3 5" id="KW-0479">Metal-binding</keyword>
<dbReference type="Proteomes" id="UP000469558">
    <property type="component" value="Unassembled WGS sequence"/>
</dbReference>
<evidence type="ECO:0000313" key="7">
    <source>
        <dbReference type="Proteomes" id="UP000469558"/>
    </source>
</evidence>
<dbReference type="InterPro" id="IPR050121">
    <property type="entry name" value="Cytochrome_P450_monoxygenase"/>
</dbReference>
<feature type="binding site" description="axial binding residue" evidence="5">
    <location>
        <position position="527"/>
    </location>
    <ligand>
        <name>heme</name>
        <dbReference type="ChEBI" id="CHEBI:30413"/>
    </ligand>
    <ligandPart>
        <name>Fe</name>
        <dbReference type="ChEBI" id="CHEBI:18248"/>
    </ligandPart>
</feature>
<evidence type="ECO:0000256" key="5">
    <source>
        <dbReference type="PIRSR" id="PIRSR602401-1"/>
    </source>
</evidence>
<evidence type="ECO:0000256" key="1">
    <source>
        <dbReference type="ARBA" id="ARBA00001971"/>
    </source>
</evidence>
<evidence type="ECO:0000256" key="4">
    <source>
        <dbReference type="ARBA" id="ARBA00023004"/>
    </source>
</evidence>
<gene>
    <name evidence="6" type="primary">TRI13</name>
    <name evidence="6" type="ORF">LSUE1_G004663</name>
</gene>
<dbReference type="InterPro" id="IPR036396">
    <property type="entry name" value="Cyt_P450_sf"/>
</dbReference>
<dbReference type="EMBL" id="QGMK01000263">
    <property type="protein sequence ID" value="TVY82882.1"/>
    <property type="molecule type" value="Genomic_DNA"/>
</dbReference>
<dbReference type="InterPro" id="IPR001128">
    <property type="entry name" value="Cyt_P450"/>
</dbReference>
<dbReference type="GO" id="GO:0004497">
    <property type="term" value="F:monooxygenase activity"/>
    <property type="evidence" value="ECO:0007669"/>
    <property type="project" value="UniProtKB-KW"/>
</dbReference>
<comment type="caution">
    <text evidence="6">The sequence shown here is derived from an EMBL/GenBank/DDBJ whole genome shotgun (WGS) entry which is preliminary data.</text>
</comment>
<evidence type="ECO:0000256" key="2">
    <source>
        <dbReference type="ARBA" id="ARBA00010617"/>
    </source>
</evidence>
<keyword evidence="4 5" id="KW-0408">Iron</keyword>
<dbReference type="SUPFAM" id="SSF48264">
    <property type="entry name" value="Cytochrome P450"/>
    <property type="match status" value="1"/>
</dbReference>
<protein>
    <submittedName>
        <fullName evidence="6">Cytochrome P450 monooxygenase TRI13</fullName>
    </submittedName>
</protein>
<dbReference type="AlphaFoldDB" id="A0A8T9CCH7"/>